<feature type="domain" description="Lantibiotic dehydratase N-terminal" evidence="1">
    <location>
        <begin position="145"/>
        <end position="436"/>
    </location>
</feature>
<evidence type="ECO:0000259" key="1">
    <source>
        <dbReference type="Pfam" id="PF04738"/>
    </source>
</evidence>
<organism evidence="2 3">
    <name type="scientific">Streptomyces uncialis</name>
    <dbReference type="NCBI Taxonomy" id="1048205"/>
    <lineage>
        <taxon>Bacteria</taxon>
        <taxon>Bacillati</taxon>
        <taxon>Actinomycetota</taxon>
        <taxon>Actinomycetes</taxon>
        <taxon>Kitasatosporales</taxon>
        <taxon>Streptomycetaceae</taxon>
        <taxon>Streptomyces</taxon>
    </lineage>
</organism>
<gene>
    <name evidence="2" type="ORF">AB852_23465</name>
</gene>
<sequence length="821" mass="87473">MKTGGTHAEGASWRLYPRLLLRRAGFGVELLTDLADGAVAGAAADYRLRADEFEARRGLSLAALRAEVDSAAGSGDRELLRLLSRARGRIGRRRPLDGPLAGCGPAALGYTGAWRAREAAWSTLAGALAAERDGRTAKVRRVLDDERLLDAVLQLAPSFAAEVDRFAAAPPRAGGPTAKDRAFLRRVYLYCQRLGAKNETTSFFGPLVHGEVTAAPEGDAGNGAAGVVTGPETSSGTVETEAFLAFWAVCELAAVLARDPRVARRLPVSWIAACRRDGDSLTLPDGRRVRLTGAQRRVVDLVDGERSVLALARGAGLGTDEVTEVVERLQRAGALRHRPEPPSTAPRPLDWLTARADRYAADTPWPGALRGLAHRAALYAQAEGPVKRRAALEAVESAFSELTGGEARRAGGRMYADRMVVSLDAKGDQGPVRVGAGTAARWERELTPVLDVAARYGELLQTACAELCADLLREAGVGRMPYDELIRRSAAAVAEGRLDGYTARADAFAAEVARVVTDAVRTDGGGPPAAVLRAEELAPLAPARDRARFVSPDLMLEAAGPGGEPEGLVLGELHPYVFAWGSQGLFDHDPEGTRAAFGDRLAPWGGAARLATVIRRRRHKGLVGEWFPGRFVEITAVATDDRSRAVPVTALSVELDGARARLLGQDGELVLYAGEDDHVHLRAFAAPTAVLPPVVVDGMMPRWGVGALIAQRARWWITPADLGPGAGKPSADEVFRAVQGLRVALGLPRYVFAHISGEPKPVGVDLDAPLAVETLAALATASGTERIALTEMRPAPDRLWLRRQGRAVTSEFRLALHREPG</sequence>
<dbReference type="Proteomes" id="UP000186455">
    <property type="component" value="Unassembled WGS sequence"/>
</dbReference>
<reference evidence="2 3" key="1">
    <citation type="submission" date="2015-06" db="EMBL/GenBank/DDBJ databases">
        <title>Cloning and characterization of the uncialamcin biosynthetic gene cluster.</title>
        <authorList>
            <person name="Yan X."/>
            <person name="Huang T."/>
            <person name="Ge H."/>
            <person name="Shen B."/>
        </authorList>
    </citation>
    <scope>NUCLEOTIDE SEQUENCE [LARGE SCALE GENOMIC DNA]</scope>
    <source>
        <strain evidence="2 3">DCA2648</strain>
    </source>
</reference>
<keyword evidence="3" id="KW-1185">Reference proteome</keyword>
<dbReference type="AlphaFoldDB" id="A0A1Q4V476"/>
<evidence type="ECO:0000313" key="3">
    <source>
        <dbReference type="Proteomes" id="UP000186455"/>
    </source>
</evidence>
<accession>A0A1Q4V476</accession>
<dbReference type="InterPro" id="IPR006827">
    <property type="entry name" value="Lant_deHydtase_N"/>
</dbReference>
<evidence type="ECO:0000313" key="2">
    <source>
        <dbReference type="EMBL" id="OKH92604.1"/>
    </source>
</evidence>
<dbReference type="Pfam" id="PF04738">
    <property type="entry name" value="Lant_dehydr_N"/>
    <property type="match status" value="1"/>
</dbReference>
<proteinExistence type="predicted"/>
<dbReference type="RefSeq" id="WP_073792213.1">
    <property type="nucleotide sequence ID" value="NZ_LFBV01000006.1"/>
</dbReference>
<name>A0A1Q4V476_9ACTN</name>
<comment type="caution">
    <text evidence="2">The sequence shown here is derived from an EMBL/GenBank/DDBJ whole genome shotgun (WGS) entry which is preliminary data.</text>
</comment>
<dbReference type="EMBL" id="LFBV01000006">
    <property type="protein sequence ID" value="OKH92604.1"/>
    <property type="molecule type" value="Genomic_DNA"/>
</dbReference>
<protein>
    <recommendedName>
        <fullName evidence="1">Lantibiotic dehydratase N-terminal domain-containing protein</fullName>
    </recommendedName>
</protein>
<dbReference type="STRING" id="1048205.AB852_23465"/>